<dbReference type="EMBL" id="REGC01000014">
    <property type="protein sequence ID" value="RMB57519.1"/>
    <property type="molecule type" value="Genomic_DNA"/>
</dbReference>
<evidence type="ECO:0000256" key="1">
    <source>
        <dbReference type="SAM" id="MobiDB-lite"/>
    </source>
</evidence>
<sequence>MTKTPILRATAADWKATGIIGALCAIAVGGTIATANIHQADLRQVAVPGDTDAAVLADVPSSLTTAYSLPNQLVPGQYRAISAHGLSISHDGDALIATNGDGSTAWTYTRRDADLCSLSTAWGKVVATYHTGLGCGDTVAIDAATGEYDSTRSAVNSEKVVPVQSNDRVGTVSTGRIDLWRSDLVRTVEYGDVEAKQEAQKQPHEECTISSALTRTENLALTESCPDESHTTWLRFQATTPEDSREPEMDADVSLEGDGARLIAVGQDAAAVYVPGPKPHIESYNNQGEKLSSTPVKPSTALDSRTSPFSPAVVDLPHHMTWFDGQRLYLLTPSDLRVDHVVDGAIGTPISVAGNMLMPTAQGIAVVNWSTGEVLREIDVDRSDYRGPVHLTLAGETIVETRGDTIVGLSSE</sequence>
<protein>
    <submittedName>
        <fullName evidence="2">Uncharacterized protein</fullName>
    </submittedName>
</protein>
<organism evidence="2 3">
    <name type="scientific">Corynebacterium macginleyi</name>
    <dbReference type="NCBI Taxonomy" id="38290"/>
    <lineage>
        <taxon>Bacteria</taxon>
        <taxon>Bacillati</taxon>
        <taxon>Actinomycetota</taxon>
        <taxon>Actinomycetes</taxon>
        <taxon>Mycobacteriales</taxon>
        <taxon>Corynebacteriaceae</taxon>
        <taxon>Corynebacterium</taxon>
    </lineage>
</organism>
<evidence type="ECO:0000313" key="3">
    <source>
        <dbReference type="Proteomes" id="UP000270649"/>
    </source>
</evidence>
<dbReference type="Proteomes" id="UP000270649">
    <property type="component" value="Unassembled WGS sequence"/>
</dbReference>
<evidence type="ECO:0000313" key="2">
    <source>
        <dbReference type="EMBL" id="RMB57519.1"/>
    </source>
</evidence>
<accession>A0A3M0G8Y1</accession>
<proteinExistence type="predicted"/>
<comment type="caution">
    <text evidence="2">The sequence shown here is derived from an EMBL/GenBank/DDBJ whole genome shotgun (WGS) entry which is preliminary data.</text>
</comment>
<dbReference type="RefSeq" id="WP_121928106.1">
    <property type="nucleotide sequence ID" value="NZ_REGC01000014.1"/>
</dbReference>
<reference evidence="2 3" key="1">
    <citation type="submission" date="2018-10" db="EMBL/GenBank/DDBJ databases">
        <title>Corynebacterium macginleyi genome sequencing and assembly of the type strain and two clinical samples.</title>
        <authorList>
            <person name="Bernier A.-M."/>
            <person name="Bernard K."/>
        </authorList>
    </citation>
    <scope>NUCLEOTIDE SEQUENCE [LARGE SCALE GENOMIC DNA]</scope>
    <source>
        <strain evidence="2 3">NML 120205</strain>
    </source>
</reference>
<feature type="region of interest" description="Disordered" evidence="1">
    <location>
        <begin position="283"/>
        <end position="304"/>
    </location>
</feature>
<name>A0A3M0G8Y1_9CORY</name>
<gene>
    <name evidence="2" type="ORF">D9543_09385</name>
</gene>
<dbReference type="AlphaFoldDB" id="A0A3M0G8Y1"/>